<reference evidence="1 2" key="1">
    <citation type="submission" date="2020-07" db="EMBL/GenBank/DDBJ databases">
        <title>Pseudogemmobacter sp. nov., isolated from poultry manure in Taiwan.</title>
        <authorList>
            <person name="Lin S.-Y."/>
            <person name="Tang Y.-S."/>
            <person name="Young C.-C."/>
        </authorList>
    </citation>
    <scope>NUCLEOTIDE SEQUENCE [LARGE SCALE GENOMIC DNA]</scope>
    <source>
        <strain evidence="1 2">CC-YST710</strain>
    </source>
</reference>
<proteinExistence type="predicted"/>
<gene>
    <name evidence="1" type="ORF">H0485_08385</name>
</gene>
<accession>A0ABS8CMB8</accession>
<dbReference type="EMBL" id="JACDXX010000006">
    <property type="protein sequence ID" value="MCB5410015.1"/>
    <property type="molecule type" value="Genomic_DNA"/>
</dbReference>
<keyword evidence="2" id="KW-1185">Reference proteome</keyword>
<dbReference type="RefSeq" id="WP_226934920.1">
    <property type="nucleotide sequence ID" value="NZ_JACDXX010000006.1"/>
</dbReference>
<organism evidence="1 2">
    <name type="scientific">Pseudogemmobacter faecipullorum</name>
    <dbReference type="NCBI Taxonomy" id="2755041"/>
    <lineage>
        <taxon>Bacteria</taxon>
        <taxon>Pseudomonadati</taxon>
        <taxon>Pseudomonadota</taxon>
        <taxon>Alphaproteobacteria</taxon>
        <taxon>Rhodobacterales</taxon>
        <taxon>Paracoccaceae</taxon>
        <taxon>Pseudogemmobacter</taxon>
    </lineage>
</organism>
<evidence type="ECO:0000313" key="2">
    <source>
        <dbReference type="Proteomes" id="UP001198571"/>
    </source>
</evidence>
<sequence length="109" mass="11057">MVNPLAGEVEIRLDGVAHCARLTLGALAEMEALPGSPGLIALISRLEAGEFSGRDLLALLVAGLRGGGWQGGSPDLLTVRIGYGGDEGPLAAARAAADLLTRAFALPEP</sequence>
<comment type="caution">
    <text evidence="1">The sequence shown here is derived from an EMBL/GenBank/DDBJ whole genome shotgun (WGS) entry which is preliminary data.</text>
</comment>
<evidence type="ECO:0000313" key="1">
    <source>
        <dbReference type="EMBL" id="MCB5410015.1"/>
    </source>
</evidence>
<protein>
    <submittedName>
        <fullName evidence="1">Gene transfer agent family protein</fullName>
    </submittedName>
</protein>
<dbReference type="Pfam" id="PF11836">
    <property type="entry name" value="Phage_TAC_11"/>
    <property type="match status" value="1"/>
</dbReference>
<dbReference type="Proteomes" id="UP001198571">
    <property type="component" value="Unassembled WGS sequence"/>
</dbReference>
<dbReference type="InterPro" id="IPR021791">
    <property type="entry name" value="Phage_TAC_11"/>
</dbReference>
<name>A0ABS8CMB8_9RHOB</name>